<dbReference type="GO" id="GO:0004180">
    <property type="term" value="F:carboxypeptidase activity"/>
    <property type="evidence" value="ECO:0007669"/>
    <property type="project" value="UniProtKB-ARBA"/>
</dbReference>
<reference evidence="14" key="2">
    <citation type="journal article" date="2019" name="Int. J. Syst. Evol. Microbiol.">
        <title>The Global Catalogue of Microorganisms (GCM) 10K type strain sequencing project: providing services to taxonomists for standard genome sequencing and annotation.</title>
        <authorList>
            <consortium name="The Broad Institute Genomics Platform"/>
            <consortium name="The Broad Institute Genome Sequencing Center for Infectious Disease"/>
            <person name="Wu L."/>
            <person name="Ma J."/>
        </authorList>
    </citation>
    <scope>NUCLEOTIDE SEQUENCE [LARGE SCALE GENOMIC DNA]</scope>
    <source>
        <strain evidence="14">NBRC 107710</strain>
    </source>
</reference>
<dbReference type="SUPFAM" id="SSF141523">
    <property type="entry name" value="L,D-transpeptidase catalytic domain-like"/>
    <property type="match status" value="1"/>
</dbReference>
<feature type="compositionally biased region" description="Basic and acidic residues" evidence="8">
    <location>
        <begin position="80"/>
        <end position="89"/>
    </location>
</feature>
<evidence type="ECO:0000256" key="9">
    <source>
        <dbReference type="SAM" id="SignalP"/>
    </source>
</evidence>
<evidence type="ECO:0000259" key="10">
    <source>
        <dbReference type="PROSITE" id="PS52029"/>
    </source>
</evidence>
<dbReference type="Gene3D" id="1.10.101.10">
    <property type="entry name" value="PGBD-like superfamily/PGBD"/>
    <property type="match status" value="1"/>
</dbReference>
<evidence type="ECO:0000256" key="3">
    <source>
        <dbReference type="ARBA" id="ARBA00022679"/>
    </source>
</evidence>
<dbReference type="InterPro" id="IPR045380">
    <property type="entry name" value="LD_TPept_scaffold_dom"/>
</dbReference>
<keyword evidence="5 7" id="KW-0573">Peptidoglycan synthesis</keyword>
<keyword evidence="14" id="KW-1185">Reference proteome</keyword>
<dbReference type="CDD" id="cd16913">
    <property type="entry name" value="YkuD_like"/>
    <property type="match status" value="1"/>
</dbReference>
<reference evidence="11" key="4">
    <citation type="submission" date="2023-01" db="EMBL/GenBank/DDBJ databases">
        <title>Draft genome sequence of Methylobacterium brachythecii strain NBRC 107710.</title>
        <authorList>
            <person name="Sun Q."/>
            <person name="Mori K."/>
        </authorList>
    </citation>
    <scope>NUCLEOTIDE SEQUENCE</scope>
    <source>
        <strain evidence="11">NBRC 107710</strain>
    </source>
</reference>
<protein>
    <submittedName>
        <fullName evidence="12">Murein L,D-transpeptidase YcbB/YkuD</fullName>
    </submittedName>
    <submittedName>
        <fullName evidence="11">Peptidoglycan-binding protein</fullName>
    </submittedName>
</protein>
<comment type="similarity">
    <text evidence="2">Belongs to the YkuD family.</text>
</comment>
<dbReference type="GO" id="GO:0016740">
    <property type="term" value="F:transferase activity"/>
    <property type="evidence" value="ECO:0007669"/>
    <property type="project" value="UniProtKB-KW"/>
</dbReference>
<evidence type="ECO:0000313" key="12">
    <source>
        <dbReference type="EMBL" id="MBB3901024.1"/>
    </source>
</evidence>
<dbReference type="EMBL" id="JACIDN010000001">
    <property type="protein sequence ID" value="MBB3901024.1"/>
    <property type="molecule type" value="Genomic_DNA"/>
</dbReference>
<dbReference type="InterPro" id="IPR036366">
    <property type="entry name" value="PGBDSf"/>
</dbReference>
<dbReference type="PANTHER" id="PTHR41533">
    <property type="entry name" value="L,D-TRANSPEPTIDASE HI_1667-RELATED"/>
    <property type="match status" value="1"/>
</dbReference>
<feature type="active site" description="Nucleophile" evidence="7">
    <location>
        <position position="520"/>
    </location>
</feature>
<dbReference type="SUPFAM" id="SSF47090">
    <property type="entry name" value="PGBD-like"/>
    <property type="match status" value="1"/>
</dbReference>
<dbReference type="GO" id="GO:0009252">
    <property type="term" value="P:peptidoglycan biosynthetic process"/>
    <property type="evidence" value="ECO:0007669"/>
    <property type="project" value="UniProtKB-UniPathway"/>
</dbReference>
<feature type="domain" description="L,D-TPase catalytic" evidence="10">
    <location>
        <begin position="395"/>
        <end position="544"/>
    </location>
</feature>
<evidence type="ECO:0000256" key="2">
    <source>
        <dbReference type="ARBA" id="ARBA00005992"/>
    </source>
</evidence>
<evidence type="ECO:0000256" key="5">
    <source>
        <dbReference type="ARBA" id="ARBA00022984"/>
    </source>
</evidence>
<evidence type="ECO:0000256" key="8">
    <source>
        <dbReference type="SAM" id="MobiDB-lite"/>
    </source>
</evidence>
<comment type="caution">
    <text evidence="12">The sequence shown here is derived from an EMBL/GenBank/DDBJ whole genome shotgun (WGS) entry which is preliminary data.</text>
</comment>
<name>A0A7W6F5A0_9HYPH</name>
<dbReference type="EMBL" id="BSPG01000020">
    <property type="protein sequence ID" value="GLS45325.1"/>
    <property type="molecule type" value="Genomic_DNA"/>
</dbReference>
<dbReference type="AlphaFoldDB" id="A0A7W6F5A0"/>
<dbReference type="Pfam" id="PF03734">
    <property type="entry name" value="YkuD"/>
    <property type="match status" value="1"/>
</dbReference>
<feature type="region of interest" description="Disordered" evidence="8">
    <location>
        <begin position="34"/>
        <end position="97"/>
    </location>
</feature>
<gene>
    <name evidence="11" type="ORF">GCM10007884_33140</name>
    <name evidence="12" type="ORF">GGR33_000504</name>
</gene>
<dbReference type="InterPro" id="IPR038063">
    <property type="entry name" value="Transpep_catalytic_dom"/>
</dbReference>
<feature type="chain" id="PRO_5030961390" evidence="9">
    <location>
        <begin position="32"/>
        <end position="679"/>
    </location>
</feature>
<dbReference type="InterPro" id="IPR052905">
    <property type="entry name" value="LD-transpeptidase_YkuD-like"/>
</dbReference>
<evidence type="ECO:0000313" key="11">
    <source>
        <dbReference type="EMBL" id="GLS45325.1"/>
    </source>
</evidence>
<dbReference type="Proteomes" id="UP001156881">
    <property type="component" value="Unassembled WGS sequence"/>
</dbReference>
<feature type="compositionally biased region" description="Polar residues" evidence="8">
    <location>
        <begin position="34"/>
        <end position="43"/>
    </location>
</feature>
<feature type="compositionally biased region" description="Pro residues" evidence="8">
    <location>
        <begin position="668"/>
        <end position="679"/>
    </location>
</feature>
<sequence>MRASSNASRTAAAVLAMALASSVGMTTLARAQSTLAQPSSTIRSAAVEPSATVKAATSPAAPGDDLSTLPPTSDAPPQSDFKEPAKEEQPVTAAPVAPTQALDAQGEAILARLKDGKPLVARLTPKEREAMQVFYTIADYRPVWISGSAFTPAAQSLITRLRAAADDGLSPSAYPIPSLAGDGRTMSPAEIADAELKLSAAIVLYARDARGGRVNLAAISKLITPDLNITPADLVLGQLAVSDTEAGDRLQAYNPNQEGYLALKQRLATLRGVDTTATASAPKALRLPVGPVLKIGMSDPRVPLLRDHFSLPARSAGTLDAAPGEPDTYDKAVSDAVAAFQRSHGLPDNGNLTRSTIVALALADAPSSAPRSGDEAELISNMERWRWLPRELGSDYVLVNVPEYRLRVYRGGVMRDETRVIVGKTDSPTPIFSGAMETAVVNPSWYVPPSILKQMLASGRTNGFEVVNRHGQISLRQPPGEKNALGFIKFLFPNQHAVYLHDTPNRSLFSASKRAFSHGCVRVDDPFRFADAVLPDAWTEASLRKLIGKGERSIKLPHKLPVHIAYFTAFVDDAGVYRTLPDLYGYDARIKEALGLSTRPGAMVSVPKEPARRMANVPSVPAAQANAQPRPVRPRREAMRAPVEQHSTVQRQRRAAPAAQGEPDLWTPAPPPAAPRFWW</sequence>
<feature type="active site" description="Proton donor/acceptor" evidence="7">
    <location>
        <position position="501"/>
    </location>
</feature>
<comment type="pathway">
    <text evidence="1 7">Cell wall biogenesis; peptidoglycan biosynthesis.</text>
</comment>
<feature type="signal peptide" evidence="9">
    <location>
        <begin position="1"/>
        <end position="31"/>
    </location>
</feature>
<dbReference type="InterPro" id="IPR005490">
    <property type="entry name" value="LD_TPept_cat_dom"/>
</dbReference>
<evidence type="ECO:0000256" key="6">
    <source>
        <dbReference type="ARBA" id="ARBA00023316"/>
    </source>
</evidence>
<dbReference type="RefSeq" id="WP_183501790.1">
    <property type="nucleotide sequence ID" value="NZ_BSPG01000020.1"/>
</dbReference>
<keyword evidence="6 7" id="KW-0961">Cell wall biogenesis/degradation</keyword>
<evidence type="ECO:0000256" key="4">
    <source>
        <dbReference type="ARBA" id="ARBA00022960"/>
    </source>
</evidence>
<dbReference type="InterPro" id="IPR036365">
    <property type="entry name" value="PGBD-like_sf"/>
</dbReference>
<evidence type="ECO:0000313" key="13">
    <source>
        <dbReference type="Proteomes" id="UP000517759"/>
    </source>
</evidence>
<dbReference type="GO" id="GO:0008360">
    <property type="term" value="P:regulation of cell shape"/>
    <property type="evidence" value="ECO:0007669"/>
    <property type="project" value="UniProtKB-UniRule"/>
</dbReference>
<evidence type="ECO:0000256" key="7">
    <source>
        <dbReference type="PROSITE-ProRule" id="PRU01373"/>
    </source>
</evidence>
<feature type="region of interest" description="Disordered" evidence="8">
    <location>
        <begin position="619"/>
        <end position="679"/>
    </location>
</feature>
<keyword evidence="9" id="KW-0732">Signal</keyword>
<dbReference type="InterPro" id="IPR002477">
    <property type="entry name" value="Peptidoglycan-bd-like"/>
</dbReference>
<proteinExistence type="inferred from homology"/>
<dbReference type="PANTHER" id="PTHR41533:SF2">
    <property type="entry name" value="BLR7131 PROTEIN"/>
    <property type="match status" value="1"/>
</dbReference>
<keyword evidence="4 7" id="KW-0133">Cell shape</keyword>
<accession>A0A7W6F5A0</accession>
<dbReference type="UniPathway" id="UPA00219"/>
<keyword evidence="3" id="KW-0808">Transferase</keyword>
<dbReference type="Proteomes" id="UP000517759">
    <property type="component" value="Unassembled WGS sequence"/>
</dbReference>
<dbReference type="Pfam" id="PF01471">
    <property type="entry name" value="PG_binding_1"/>
    <property type="match status" value="1"/>
</dbReference>
<evidence type="ECO:0000256" key="1">
    <source>
        <dbReference type="ARBA" id="ARBA00004752"/>
    </source>
</evidence>
<evidence type="ECO:0000313" key="14">
    <source>
        <dbReference type="Proteomes" id="UP001156881"/>
    </source>
</evidence>
<reference evidence="11" key="1">
    <citation type="journal article" date="2014" name="Int. J. Syst. Evol. Microbiol.">
        <title>Complete genome of a new Firmicutes species belonging to the dominant human colonic microbiota ('Ruminococcus bicirculans') reveals two chromosomes and a selective capacity to utilize plant glucans.</title>
        <authorList>
            <consortium name="NISC Comparative Sequencing Program"/>
            <person name="Wegmann U."/>
            <person name="Louis P."/>
            <person name="Goesmann A."/>
            <person name="Henrissat B."/>
            <person name="Duncan S.H."/>
            <person name="Flint H.J."/>
        </authorList>
    </citation>
    <scope>NUCLEOTIDE SEQUENCE</scope>
    <source>
        <strain evidence="11">NBRC 107710</strain>
    </source>
</reference>
<dbReference type="Pfam" id="PF20142">
    <property type="entry name" value="Scaffold"/>
    <property type="match status" value="1"/>
</dbReference>
<organism evidence="12 13">
    <name type="scientific">Methylobacterium brachythecii</name>
    <dbReference type="NCBI Taxonomy" id="1176177"/>
    <lineage>
        <taxon>Bacteria</taxon>
        <taxon>Pseudomonadati</taxon>
        <taxon>Pseudomonadota</taxon>
        <taxon>Alphaproteobacteria</taxon>
        <taxon>Hyphomicrobiales</taxon>
        <taxon>Methylobacteriaceae</taxon>
        <taxon>Methylobacterium</taxon>
    </lineage>
</organism>
<dbReference type="PROSITE" id="PS52029">
    <property type="entry name" value="LD_TPASE"/>
    <property type="match status" value="1"/>
</dbReference>
<reference evidence="12 13" key="3">
    <citation type="submission" date="2020-08" db="EMBL/GenBank/DDBJ databases">
        <title>Genomic Encyclopedia of Type Strains, Phase IV (KMG-IV): sequencing the most valuable type-strain genomes for metagenomic binning, comparative biology and taxonomic classification.</title>
        <authorList>
            <person name="Goeker M."/>
        </authorList>
    </citation>
    <scope>NUCLEOTIDE SEQUENCE [LARGE SCALE GENOMIC DNA]</scope>
    <source>
        <strain evidence="12 13">DSM 24105</strain>
    </source>
</reference>
<dbReference type="Gene3D" id="2.40.440.10">
    <property type="entry name" value="L,D-transpeptidase catalytic domain-like"/>
    <property type="match status" value="1"/>
</dbReference>
<dbReference type="GO" id="GO:0071555">
    <property type="term" value="P:cell wall organization"/>
    <property type="evidence" value="ECO:0007669"/>
    <property type="project" value="UniProtKB-UniRule"/>
</dbReference>